<organism evidence="6">
    <name type="scientific">Euglena gracilis</name>
    <dbReference type="NCBI Taxonomy" id="3039"/>
    <lineage>
        <taxon>Eukaryota</taxon>
        <taxon>Discoba</taxon>
        <taxon>Euglenozoa</taxon>
        <taxon>Euglenida</taxon>
        <taxon>Spirocuta</taxon>
        <taxon>Euglenophyceae</taxon>
        <taxon>Euglenales</taxon>
        <taxon>Euglenaceae</taxon>
        <taxon>Euglena</taxon>
    </lineage>
</organism>
<evidence type="ECO:0000313" key="6">
    <source>
        <dbReference type="EMBL" id="WMV69931.1"/>
    </source>
</evidence>
<dbReference type="InterPro" id="IPR044666">
    <property type="entry name" value="Cyclophilin_A-like"/>
</dbReference>
<evidence type="ECO:0000256" key="4">
    <source>
        <dbReference type="SAM" id="MobiDB-lite"/>
    </source>
</evidence>
<protein>
    <recommendedName>
        <fullName evidence="3">Peptidyl-prolyl cis-trans isomerase</fullName>
        <shortName evidence="3">PPIase</shortName>
        <ecNumber evidence="3">5.2.1.8</ecNumber>
    </recommendedName>
</protein>
<feature type="compositionally biased region" description="Basic and acidic residues" evidence="4">
    <location>
        <begin position="29"/>
        <end position="46"/>
    </location>
</feature>
<proteinExistence type="evidence at transcript level"/>
<gene>
    <name evidence="6" type="primary">PPIL3B</name>
</gene>
<dbReference type="PANTHER" id="PTHR45625:SF4">
    <property type="entry name" value="PEPTIDYLPROLYL ISOMERASE DOMAIN AND WD REPEAT-CONTAINING PROTEIN 1"/>
    <property type="match status" value="1"/>
</dbReference>
<evidence type="ECO:0000256" key="1">
    <source>
        <dbReference type="ARBA" id="ARBA00023110"/>
    </source>
</evidence>
<dbReference type="EMBL" id="OQ397599">
    <property type="protein sequence ID" value="WMV69931.1"/>
    <property type="molecule type" value="mRNA"/>
</dbReference>
<dbReference type="InterPro" id="IPR020892">
    <property type="entry name" value="Cyclophilin-type_PPIase_CS"/>
</dbReference>
<dbReference type="PRINTS" id="PR00153">
    <property type="entry name" value="CSAPPISMRASE"/>
</dbReference>
<dbReference type="GO" id="GO:0006457">
    <property type="term" value="P:protein folding"/>
    <property type="evidence" value="ECO:0007669"/>
    <property type="project" value="InterPro"/>
</dbReference>
<dbReference type="Pfam" id="PF00160">
    <property type="entry name" value="Pro_isomerase"/>
    <property type="match status" value="1"/>
</dbReference>
<dbReference type="PROSITE" id="PS00170">
    <property type="entry name" value="CSA_PPIASE_1"/>
    <property type="match status" value="1"/>
</dbReference>
<dbReference type="InterPro" id="IPR002130">
    <property type="entry name" value="Cyclophilin-type_PPIase_dom"/>
</dbReference>
<dbReference type="GO" id="GO:0003755">
    <property type="term" value="F:peptidyl-prolyl cis-trans isomerase activity"/>
    <property type="evidence" value="ECO:0007669"/>
    <property type="project" value="UniProtKB-UniRule"/>
</dbReference>
<comment type="function">
    <text evidence="3">PPIases accelerate the folding of proteins. It catalyzes the cis-trans isomerization of proline imidic peptide bonds in oligopeptides.</text>
</comment>
<comment type="catalytic activity">
    <reaction evidence="3">
        <text>[protein]-peptidylproline (omega=180) = [protein]-peptidylproline (omega=0)</text>
        <dbReference type="Rhea" id="RHEA:16237"/>
        <dbReference type="Rhea" id="RHEA-COMP:10747"/>
        <dbReference type="Rhea" id="RHEA-COMP:10748"/>
        <dbReference type="ChEBI" id="CHEBI:83833"/>
        <dbReference type="ChEBI" id="CHEBI:83834"/>
        <dbReference type="EC" id="5.2.1.8"/>
    </reaction>
</comment>
<feature type="domain" description="PPIase cyclophilin-type" evidence="5">
    <location>
        <begin position="51"/>
        <end position="231"/>
    </location>
</feature>
<dbReference type="InterPro" id="IPR029000">
    <property type="entry name" value="Cyclophilin-like_dom_sf"/>
</dbReference>
<dbReference type="PANTHER" id="PTHR45625">
    <property type="entry name" value="PEPTIDYL-PROLYL CIS-TRANS ISOMERASE-RELATED"/>
    <property type="match status" value="1"/>
</dbReference>
<dbReference type="SUPFAM" id="SSF50891">
    <property type="entry name" value="Cyclophilin-like"/>
    <property type="match status" value="1"/>
</dbReference>
<evidence type="ECO:0000256" key="3">
    <source>
        <dbReference type="RuleBase" id="RU363019"/>
    </source>
</evidence>
<keyword evidence="1 3" id="KW-0697">Rotamase</keyword>
<name>A0AA51UAN9_EUGGR</name>
<evidence type="ECO:0000256" key="2">
    <source>
        <dbReference type="ARBA" id="ARBA00023235"/>
    </source>
</evidence>
<sequence>MASKPAESKPAAPAATASPAKASRPAEPAAKEDETAAKKAKAEAPAKAKPVATFETTLGTFKAEILLQDVPITASNFIDLVKAGFYDGLHFHRVIPDFMAQFGCPYSRHVDKMQNAGVGGPEEDSEFKNLVTGETLTRDEEGQIPDEFTSKISNKKGTLSMANCGPNTGGSQFFINTADNTNLDWWDTTTKSQHPVFGKIIEGMDVVVKITKVPTKDDRPVTPVQMKKVTISGI</sequence>
<dbReference type="EC" id="5.2.1.8" evidence="3"/>
<feature type="region of interest" description="Disordered" evidence="4">
    <location>
        <begin position="1"/>
        <end position="49"/>
    </location>
</feature>
<feature type="compositionally biased region" description="Low complexity" evidence="4">
    <location>
        <begin position="1"/>
        <end position="28"/>
    </location>
</feature>
<evidence type="ECO:0000259" key="5">
    <source>
        <dbReference type="PROSITE" id="PS50072"/>
    </source>
</evidence>
<accession>A0AA51UAN9</accession>
<dbReference type="PROSITE" id="PS50072">
    <property type="entry name" value="CSA_PPIASE_2"/>
    <property type="match status" value="1"/>
</dbReference>
<reference evidence="6" key="1">
    <citation type="journal article" date="2023" name="Acta Biochim. Biophys. Sin.">
        <title>Transcriptomic and genomic identification of spliceosomal genes from Euglena gracilis.</title>
        <authorList>
            <person name="Gao P."/>
            <person name="Zhong Y."/>
            <person name="Sun C."/>
        </authorList>
    </citation>
    <scope>NUCLEOTIDE SEQUENCE</scope>
</reference>
<keyword evidence="2 3" id="KW-0413">Isomerase</keyword>
<comment type="similarity">
    <text evidence="3">Belongs to the cyclophilin-type PPIase family.</text>
</comment>
<dbReference type="AlphaFoldDB" id="A0AA51UAN9"/>
<dbReference type="Gene3D" id="2.40.100.10">
    <property type="entry name" value="Cyclophilin-like"/>
    <property type="match status" value="1"/>
</dbReference>
<dbReference type="CDD" id="cd00317">
    <property type="entry name" value="cyclophilin"/>
    <property type="match status" value="1"/>
</dbReference>